<evidence type="ECO:0000256" key="2">
    <source>
        <dbReference type="ARBA" id="ARBA00023125"/>
    </source>
</evidence>
<dbReference type="InterPro" id="IPR037171">
    <property type="entry name" value="NagB/RpiA_transferase-like"/>
</dbReference>
<dbReference type="InterPro" id="IPR014036">
    <property type="entry name" value="DeoR-like_C"/>
</dbReference>
<dbReference type="PANTHER" id="PTHR30363">
    <property type="entry name" value="HTH-TYPE TRANSCRIPTIONAL REGULATOR SRLR-RELATED"/>
    <property type="match status" value="1"/>
</dbReference>
<dbReference type="PROSITE" id="PS00894">
    <property type="entry name" value="HTH_DEOR_1"/>
    <property type="match status" value="1"/>
</dbReference>
<dbReference type="OrthoDB" id="9797223at2"/>
<name>A0A174SUY9_9FIRM</name>
<dbReference type="SMART" id="SM01134">
    <property type="entry name" value="DeoRC"/>
    <property type="match status" value="1"/>
</dbReference>
<sequence>MLKDERLKEIETMLQTNGKVEVGNLCRIFNVTEMTIRRDLNDLVARNLAVRSHGGAVAAPDTMLTERPYEIRITRNLREKEAIAREALQFIGDGDRVFFDSSTTVYCLARLISNTQKFLAVTDTLSTAMELNARTSLRVVCLGGELKKTTGSCTGTFAEQMLKSMYFNTVFIGLPRISKTGVLSTSSMSELSIKRAAIDHASQVIVLADSSKIGEPDFLAIGNLSEVDVLITDSKIPADFVRYCESIGVRTIIAQAPPV</sequence>
<keyword evidence="2" id="KW-0238">DNA-binding</keyword>
<reference evidence="5 7" key="1">
    <citation type="submission" date="2015-09" db="EMBL/GenBank/DDBJ databases">
        <authorList>
            <consortium name="Pathogen Informatics"/>
        </authorList>
    </citation>
    <scope>NUCLEOTIDE SEQUENCE [LARGE SCALE GENOMIC DNA]</scope>
    <source>
        <strain evidence="5 7">2789STDY5834939</strain>
    </source>
</reference>
<dbReference type="PRINTS" id="PR00037">
    <property type="entry name" value="HTHLACR"/>
</dbReference>
<keyword evidence="3" id="KW-0804">Transcription</keyword>
<dbReference type="PANTHER" id="PTHR30363:SF44">
    <property type="entry name" value="AGA OPERON TRANSCRIPTIONAL REPRESSOR-RELATED"/>
    <property type="match status" value="1"/>
</dbReference>
<dbReference type="InterPro" id="IPR036390">
    <property type="entry name" value="WH_DNA-bd_sf"/>
</dbReference>
<dbReference type="EMBL" id="QVME01000001">
    <property type="protein sequence ID" value="RGE70289.1"/>
    <property type="molecule type" value="Genomic_DNA"/>
</dbReference>
<dbReference type="Pfam" id="PF00455">
    <property type="entry name" value="DeoRC"/>
    <property type="match status" value="1"/>
</dbReference>
<organism evidence="5 7">
    <name type="scientific">Anaerotruncus colihominis</name>
    <dbReference type="NCBI Taxonomy" id="169435"/>
    <lineage>
        <taxon>Bacteria</taxon>
        <taxon>Bacillati</taxon>
        <taxon>Bacillota</taxon>
        <taxon>Clostridia</taxon>
        <taxon>Eubacteriales</taxon>
        <taxon>Oscillospiraceae</taxon>
        <taxon>Anaerotruncus</taxon>
    </lineage>
</organism>
<evidence type="ECO:0000256" key="3">
    <source>
        <dbReference type="ARBA" id="ARBA00023163"/>
    </source>
</evidence>
<evidence type="ECO:0000313" key="5">
    <source>
        <dbReference type="EMBL" id="CUQ00151.1"/>
    </source>
</evidence>
<dbReference type="InterPro" id="IPR018356">
    <property type="entry name" value="Tscrpt_reg_HTH_DeoR_CS"/>
</dbReference>
<protein>
    <submittedName>
        <fullName evidence="6">DeoR/GlpR transcriptional regulator</fullName>
    </submittedName>
    <submittedName>
        <fullName evidence="5">HTH-type transcriptional repressor glcR</fullName>
    </submittedName>
</protein>
<dbReference type="Gene3D" id="3.40.50.1360">
    <property type="match status" value="1"/>
</dbReference>
<reference evidence="6 8" key="2">
    <citation type="submission" date="2018-08" db="EMBL/GenBank/DDBJ databases">
        <title>A genome reference for cultivated species of the human gut microbiota.</title>
        <authorList>
            <person name="Zou Y."/>
            <person name="Xue W."/>
            <person name="Luo G."/>
        </authorList>
    </citation>
    <scope>NUCLEOTIDE SEQUENCE [LARGE SCALE GENOMIC DNA]</scope>
    <source>
        <strain evidence="6 8">TF05-12AC</strain>
    </source>
</reference>
<keyword evidence="1" id="KW-0805">Transcription regulation</keyword>
<dbReference type="Pfam" id="PF08220">
    <property type="entry name" value="HTH_DeoR"/>
    <property type="match status" value="1"/>
</dbReference>
<dbReference type="Proteomes" id="UP000260828">
    <property type="component" value="Unassembled WGS sequence"/>
</dbReference>
<gene>
    <name evidence="5" type="primary">glcR_2</name>
    <name evidence="6" type="ORF">DXC40_04360</name>
    <name evidence="5" type="ORF">ERS852551_02714</name>
</gene>
<dbReference type="InterPro" id="IPR001034">
    <property type="entry name" value="DeoR_HTH"/>
</dbReference>
<dbReference type="Gene3D" id="1.10.10.10">
    <property type="entry name" value="Winged helix-like DNA-binding domain superfamily/Winged helix DNA-binding domain"/>
    <property type="match status" value="1"/>
</dbReference>
<dbReference type="SUPFAM" id="SSF46785">
    <property type="entry name" value="Winged helix' DNA-binding domain"/>
    <property type="match status" value="1"/>
</dbReference>
<dbReference type="GeneID" id="72464939"/>
<dbReference type="InterPro" id="IPR050313">
    <property type="entry name" value="Carb_Metab_HTH_regulators"/>
</dbReference>
<dbReference type="SUPFAM" id="SSF100950">
    <property type="entry name" value="NagB/RpiA/CoA transferase-like"/>
    <property type="match status" value="1"/>
</dbReference>
<evidence type="ECO:0000259" key="4">
    <source>
        <dbReference type="PROSITE" id="PS51000"/>
    </source>
</evidence>
<evidence type="ECO:0000313" key="6">
    <source>
        <dbReference type="EMBL" id="RGE70289.1"/>
    </source>
</evidence>
<evidence type="ECO:0000256" key="1">
    <source>
        <dbReference type="ARBA" id="ARBA00023015"/>
    </source>
</evidence>
<dbReference type="Proteomes" id="UP000095765">
    <property type="component" value="Unassembled WGS sequence"/>
</dbReference>
<accession>A0A174SUY9</accession>
<dbReference type="AlphaFoldDB" id="A0A174SUY9"/>
<proteinExistence type="predicted"/>
<dbReference type="InterPro" id="IPR036388">
    <property type="entry name" value="WH-like_DNA-bd_sf"/>
</dbReference>
<evidence type="ECO:0000313" key="8">
    <source>
        <dbReference type="Proteomes" id="UP000260828"/>
    </source>
</evidence>
<feature type="domain" description="HTH deoR-type" evidence="4">
    <location>
        <begin position="3"/>
        <end position="58"/>
    </location>
</feature>
<dbReference type="EMBL" id="CZBE01000020">
    <property type="protein sequence ID" value="CUQ00151.1"/>
    <property type="molecule type" value="Genomic_DNA"/>
</dbReference>
<dbReference type="RefSeq" id="WP_006874962.1">
    <property type="nucleotide sequence ID" value="NZ_CABIWA010000001.1"/>
</dbReference>
<dbReference type="GO" id="GO:0003677">
    <property type="term" value="F:DNA binding"/>
    <property type="evidence" value="ECO:0007669"/>
    <property type="project" value="UniProtKB-KW"/>
</dbReference>
<dbReference type="GO" id="GO:0003700">
    <property type="term" value="F:DNA-binding transcription factor activity"/>
    <property type="evidence" value="ECO:0007669"/>
    <property type="project" value="InterPro"/>
</dbReference>
<dbReference type="PROSITE" id="PS51000">
    <property type="entry name" value="HTH_DEOR_2"/>
    <property type="match status" value="1"/>
</dbReference>
<evidence type="ECO:0000313" key="7">
    <source>
        <dbReference type="Proteomes" id="UP000095765"/>
    </source>
</evidence>
<dbReference type="SMART" id="SM00420">
    <property type="entry name" value="HTH_DEOR"/>
    <property type="match status" value="1"/>
</dbReference>